<feature type="compositionally biased region" description="Low complexity" evidence="1">
    <location>
        <begin position="102"/>
        <end position="117"/>
    </location>
</feature>
<accession>A0A0F9HBD1</accession>
<gene>
    <name evidence="2" type="ORF">LCGC14_1804970</name>
</gene>
<organism evidence="2">
    <name type="scientific">marine sediment metagenome</name>
    <dbReference type="NCBI Taxonomy" id="412755"/>
    <lineage>
        <taxon>unclassified sequences</taxon>
        <taxon>metagenomes</taxon>
        <taxon>ecological metagenomes</taxon>
    </lineage>
</organism>
<dbReference type="AlphaFoldDB" id="A0A0F9HBD1"/>
<proteinExistence type="predicted"/>
<reference evidence="2" key="1">
    <citation type="journal article" date="2015" name="Nature">
        <title>Complex archaea that bridge the gap between prokaryotes and eukaryotes.</title>
        <authorList>
            <person name="Spang A."/>
            <person name="Saw J.H."/>
            <person name="Jorgensen S.L."/>
            <person name="Zaremba-Niedzwiedzka K."/>
            <person name="Martijn J."/>
            <person name="Lind A.E."/>
            <person name="van Eijk R."/>
            <person name="Schleper C."/>
            <person name="Guy L."/>
            <person name="Ettema T.J."/>
        </authorList>
    </citation>
    <scope>NUCLEOTIDE SEQUENCE</scope>
</reference>
<protein>
    <submittedName>
        <fullName evidence="2">Uncharacterized protein</fullName>
    </submittedName>
</protein>
<comment type="caution">
    <text evidence="2">The sequence shown here is derived from an EMBL/GenBank/DDBJ whole genome shotgun (WGS) entry which is preliminary data.</text>
</comment>
<feature type="region of interest" description="Disordered" evidence="1">
    <location>
        <begin position="100"/>
        <end position="121"/>
    </location>
</feature>
<evidence type="ECO:0000313" key="2">
    <source>
        <dbReference type="EMBL" id="KKM00382.1"/>
    </source>
</evidence>
<evidence type="ECO:0000256" key="1">
    <source>
        <dbReference type="SAM" id="MobiDB-lite"/>
    </source>
</evidence>
<sequence>MAIVTGAGSGYTPTIHPKTLMPIGRDVGRRPIAAAIAGFLNPIPTRPMGDVVAALPFAGIPVGPGGVVKTVLKTAALLLAAEAITPTIDLFPKLGQSQYAPSAGTGTTSQTSTSAGAPRGGGTAMTMTGMGYGIAGPGVPEPADGTWTKRWNIVTNSKERGTYRVYFWKMVDGYTICYNPATGGWKRWRARKNIVLSSDPRISNISRAVRATEGKLKRLAKRTKHLKYT</sequence>
<name>A0A0F9HBD1_9ZZZZ</name>
<dbReference type="EMBL" id="LAZR01017448">
    <property type="protein sequence ID" value="KKM00382.1"/>
    <property type="molecule type" value="Genomic_DNA"/>
</dbReference>